<keyword evidence="8" id="KW-0137">Centromere</keyword>
<dbReference type="PANTHER" id="PTHR32222:SF1">
    <property type="entry name" value="CENTROMERE PROTEIN U"/>
    <property type="match status" value="1"/>
</dbReference>
<dbReference type="GO" id="GO:0000775">
    <property type="term" value="C:chromosome, centromeric region"/>
    <property type="evidence" value="ECO:0007669"/>
    <property type="project" value="UniProtKB-SubCell"/>
</dbReference>
<keyword evidence="7" id="KW-0539">Nucleus</keyword>
<dbReference type="STRING" id="43700.ENSMALP00000019570"/>
<feature type="compositionally biased region" description="Basic and acidic residues" evidence="11">
    <location>
        <begin position="95"/>
        <end position="109"/>
    </location>
</feature>
<evidence type="ECO:0000313" key="12">
    <source>
        <dbReference type="Ensembl" id="ENSMALP00000019570.1"/>
    </source>
</evidence>
<evidence type="ECO:0000256" key="4">
    <source>
        <dbReference type="ARBA" id="ARBA00016402"/>
    </source>
</evidence>
<evidence type="ECO:0000256" key="8">
    <source>
        <dbReference type="ARBA" id="ARBA00023328"/>
    </source>
</evidence>
<accession>A0A3Q3JSG3</accession>
<dbReference type="Proteomes" id="UP000261600">
    <property type="component" value="Unplaced"/>
</dbReference>
<feature type="region of interest" description="Disordered" evidence="11">
    <location>
        <begin position="1"/>
        <end position="25"/>
    </location>
</feature>
<evidence type="ECO:0000256" key="11">
    <source>
        <dbReference type="SAM" id="MobiDB-lite"/>
    </source>
</evidence>
<evidence type="ECO:0000256" key="7">
    <source>
        <dbReference type="ARBA" id="ARBA00023242"/>
    </source>
</evidence>
<keyword evidence="6 10" id="KW-0175">Coiled coil</keyword>
<keyword evidence="5" id="KW-0158">Chromosome</keyword>
<evidence type="ECO:0000256" key="9">
    <source>
        <dbReference type="ARBA" id="ARBA00031456"/>
    </source>
</evidence>
<name>A0A3Q3JSG3_MONAL</name>
<comment type="subcellular location">
    <subcellularLocation>
        <location evidence="2">Chromosome</location>
        <location evidence="2">Centromere</location>
    </subcellularLocation>
    <subcellularLocation>
        <location evidence="1">Nucleus</location>
    </subcellularLocation>
</comment>
<dbReference type="AlphaFoldDB" id="A0A3Q3JSG3"/>
<feature type="compositionally biased region" description="Polar residues" evidence="11">
    <location>
        <begin position="137"/>
        <end position="158"/>
    </location>
</feature>
<reference evidence="12" key="1">
    <citation type="submission" date="2025-08" db="UniProtKB">
        <authorList>
            <consortium name="Ensembl"/>
        </authorList>
    </citation>
    <scope>IDENTIFICATION</scope>
</reference>
<evidence type="ECO:0000256" key="10">
    <source>
        <dbReference type="SAM" id="Coils"/>
    </source>
</evidence>
<feature type="compositionally biased region" description="Basic residues" evidence="11">
    <location>
        <begin position="202"/>
        <end position="213"/>
    </location>
</feature>
<evidence type="ECO:0000256" key="1">
    <source>
        <dbReference type="ARBA" id="ARBA00004123"/>
    </source>
</evidence>
<evidence type="ECO:0000256" key="5">
    <source>
        <dbReference type="ARBA" id="ARBA00022454"/>
    </source>
</evidence>
<reference evidence="12" key="2">
    <citation type="submission" date="2025-09" db="UniProtKB">
        <authorList>
            <consortium name="Ensembl"/>
        </authorList>
    </citation>
    <scope>IDENTIFICATION</scope>
</reference>
<evidence type="ECO:0000313" key="13">
    <source>
        <dbReference type="Proteomes" id="UP000261600"/>
    </source>
</evidence>
<evidence type="ECO:0000256" key="6">
    <source>
        <dbReference type="ARBA" id="ARBA00023054"/>
    </source>
</evidence>
<keyword evidence="13" id="KW-1185">Reference proteome</keyword>
<dbReference type="Pfam" id="PF13097">
    <property type="entry name" value="CENP-U"/>
    <property type="match status" value="1"/>
</dbReference>
<feature type="coiled-coil region" evidence="10">
    <location>
        <begin position="281"/>
        <end position="349"/>
    </location>
</feature>
<dbReference type="GO" id="GO:0005634">
    <property type="term" value="C:nucleus"/>
    <property type="evidence" value="ECO:0007669"/>
    <property type="project" value="UniProtKB-SubCell"/>
</dbReference>
<organism evidence="12 13">
    <name type="scientific">Monopterus albus</name>
    <name type="common">Swamp eel</name>
    <dbReference type="NCBI Taxonomy" id="43700"/>
    <lineage>
        <taxon>Eukaryota</taxon>
        <taxon>Metazoa</taxon>
        <taxon>Chordata</taxon>
        <taxon>Craniata</taxon>
        <taxon>Vertebrata</taxon>
        <taxon>Euteleostomi</taxon>
        <taxon>Actinopterygii</taxon>
        <taxon>Neopterygii</taxon>
        <taxon>Teleostei</taxon>
        <taxon>Neoteleostei</taxon>
        <taxon>Acanthomorphata</taxon>
        <taxon>Anabantaria</taxon>
        <taxon>Synbranchiformes</taxon>
        <taxon>Synbranchidae</taxon>
        <taxon>Monopterus</taxon>
    </lineage>
</organism>
<evidence type="ECO:0000256" key="2">
    <source>
        <dbReference type="ARBA" id="ARBA00004584"/>
    </source>
</evidence>
<feature type="compositionally biased region" description="Basic and acidic residues" evidence="11">
    <location>
        <begin position="62"/>
        <end position="78"/>
    </location>
</feature>
<sequence length="415" mass="47570">MSAKKGRGTKVLTAPPAVRQKASSDQMDFSNLLTIDEDGFLEGLQENYGNPLHSTAMEEDLKGLQKGQMDKGKPERRNIPPLPKTTAKQRGAAVKRRETEIDGAMEKKENKIKRSRRCSGDMVKARRQMKNEKTRTSESGSGIYSDCRSQGESDSDNAQQRRKKVLSSDEEVDEDSSWHGSPKKPRVYSLGRTRKSSSDKSKSRKTSSKRSTSRKSSSGSASPEPEKETTPKQRRKTRSRQGVTEEEVVLETFLDFCDKYKESVESEAVKQSIDFFSNNVKEQLLEKLSSYKELMALKRENAKVGSLINRKRQRLFDAKNELMRAERQVQLLQKEKTELELRLSDLRRGHAFLRDIRELNRKYLDYRDRHPKEKEMYGASSLPALLLETKHIQAVEHQLRGINNRLEKMLNGTQK</sequence>
<proteinExistence type="inferred from homology"/>
<evidence type="ECO:0000256" key="3">
    <source>
        <dbReference type="ARBA" id="ARBA00010440"/>
    </source>
</evidence>
<protein>
    <recommendedName>
        <fullName evidence="4">Centromere protein U</fullName>
    </recommendedName>
    <alternativeName>
        <fullName evidence="9">MLF1-interacting protein</fullName>
    </alternativeName>
</protein>
<dbReference type="PANTHER" id="PTHR32222">
    <property type="entry name" value="CENTROMERE PROTEIN U"/>
    <property type="match status" value="1"/>
</dbReference>
<feature type="region of interest" description="Disordered" evidence="11">
    <location>
        <begin position="62"/>
        <end position="243"/>
    </location>
</feature>
<dbReference type="Ensembl" id="ENSMALT00000019956.1">
    <property type="protein sequence ID" value="ENSMALP00000019570.1"/>
    <property type="gene ID" value="ENSMALG00000013669.1"/>
</dbReference>
<dbReference type="InterPro" id="IPR025214">
    <property type="entry name" value="CENP-U"/>
</dbReference>
<comment type="similarity">
    <text evidence="3">Belongs to the CENP-U/AME1 family.</text>
</comment>